<name>A0A914R0K2_9BILA</name>
<evidence type="ECO:0000313" key="2">
    <source>
        <dbReference type="WBParaSite" id="PDA_v2.g4879.t1"/>
    </source>
</evidence>
<proteinExistence type="predicted"/>
<accession>A0A914R0K2</accession>
<protein>
    <submittedName>
        <fullName evidence="2">Uncharacterized protein</fullName>
    </submittedName>
</protein>
<reference evidence="2" key="1">
    <citation type="submission" date="2022-11" db="UniProtKB">
        <authorList>
            <consortium name="WormBaseParasite"/>
        </authorList>
    </citation>
    <scope>IDENTIFICATION</scope>
</reference>
<organism evidence="1 2">
    <name type="scientific">Panagrolaimus davidi</name>
    <dbReference type="NCBI Taxonomy" id="227884"/>
    <lineage>
        <taxon>Eukaryota</taxon>
        <taxon>Metazoa</taxon>
        <taxon>Ecdysozoa</taxon>
        <taxon>Nematoda</taxon>
        <taxon>Chromadorea</taxon>
        <taxon>Rhabditida</taxon>
        <taxon>Tylenchina</taxon>
        <taxon>Panagrolaimomorpha</taxon>
        <taxon>Panagrolaimoidea</taxon>
        <taxon>Panagrolaimidae</taxon>
        <taxon>Panagrolaimus</taxon>
    </lineage>
</organism>
<keyword evidence="1" id="KW-1185">Reference proteome</keyword>
<sequence length="190" mass="22358">MNISKSTVKELVETYQESPRQGEIFEAVYKWAENQALEKQKMDIGLDLNEIIKEELTEFLPLIKFEKMNHIFLIKFVVKIVDKNGKIMKGEVQCDEMETVANDIQSVKSMPSEWDYGYIYWYTNQPLPSKTSKLIKRDTIEWYLVYDNDRNLAVIYHDELLDDYYLLAEMVAEDGFDISGPCKIEFLRSP</sequence>
<dbReference type="WBParaSite" id="PDA_v2.g4879.t1">
    <property type="protein sequence ID" value="PDA_v2.g4879.t1"/>
    <property type="gene ID" value="PDA_v2.g4879"/>
</dbReference>
<dbReference type="Proteomes" id="UP000887578">
    <property type="component" value="Unplaced"/>
</dbReference>
<evidence type="ECO:0000313" key="1">
    <source>
        <dbReference type="Proteomes" id="UP000887578"/>
    </source>
</evidence>
<dbReference type="AlphaFoldDB" id="A0A914R0K2"/>